<dbReference type="SMART" id="SM00448">
    <property type="entry name" value="REC"/>
    <property type="match status" value="1"/>
</dbReference>
<evidence type="ECO:0000256" key="2">
    <source>
        <dbReference type="ARBA" id="ARBA00023012"/>
    </source>
</evidence>
<dbReference type="GO" id="GO:0032993">
    <property type="term" value="C:protein-DNA complex"/>
    <property type="evidence" value="ECO:0007669"/>
    <property type="project" value="TreeGrafter"/>
</dbReference>
<dbReference type="FunFam" id="3.40.50.2300:FF:000001">
    <property type="entry name" value="DNA-binding response regulator PhoB"/>
    <property type="match status" value="1"/>
</dbReference>
<reference evidence="10" key="3">
    <citation type="submission" date="2023-06" db="EMBL/GenBank/DDBJ databases">
        <title>Pangenomics reveal diversification of enzyme families and niche specialization in globally abundant SAR202 bacteria.</title>
        <authorList>
            <person name="Saw J.H.W."/>
        </authorList>
    </citation>
    <scope>NUCLEOTIDE SEQUENCE [LARGE SCALE GENOMIC DNA]</scope>
    <source>
        <strain evidence="10">JH1073</strain>
    </source>
</reference>
<evidence type="ECO:0000256" key="3">
    <source>
        <dbReference type="ARBA" id="ARBA00023015"/>
    </source>
</evidence>
<keyword evidence="1 6" id="KW-0597">Phosphoprotein</keyword>
<dbReference type="GO" id="GO:0000156">
    <property type="term" value="F:phosphorelay response regulator activity"/>
    <property type="evidence" value="ECO:0007669"/>
    <property type="project" value="TreeGrafter"/>
</dbReference>
<keyword evidence="10" id="KW-1185">Reference proteome</keyword>
<dbReference type="InterPro" id="IPR039420">
    <property type="entry name" value="WalR-like"/>
</dbReference>
<dbReference type="EMBL" id="WMBE01000001">
    <property type="protein sequence ID" value="MDG0865908.1"/>
    <property type="molecule type" value="Genomic_DNA"/>
</dbReference>
<reference evidence="10 11" key="1">
    <citation type="submission" date="2019-11" db="EMBL/GenBank/DDBJ databases">
        <authorList>
            <person name="Cho J.-C."/>
        </authorList>
    </citation>
    <scope>NUCLEOTIDE SEQUENCE [LARGE SCALE GENOMIC DNA]</scope>
    <source>
        <strain evidence="9 10">JH1073</strain>
        <strain evidence="8 11">JH702</strain>
    </source>
</reference>
<dbReference type="GO" id="GO:0000976">
    <property type="term" value="F:transcription cis-regulatory region binding"/>
    <property type="evidence" value="ECO:0007669"/>
    <property type="project" value="TreeGrafter"/>
</dbReference>
<dbReference type="InterPro" id="IPR001789">
    <property type="entry name" value="Sig_transdc_resp-reg_receiver"/>
</dbReference>
<evidence type="ECO:0000313" key="8">
    <source>
        <dbReference type="EMBL" id="MDG0865908.1"/>
    </source>
</evidence>
<keyword evidence="3" id="KW-0805">Transcription regulation</keyword>
<dbReference type="Pfam" id="PF00072">
    <property type="entry name" value="Response_reg"/>
    <property type="match status" value="1"/>
</dbReference>
<protein>
    <submittedName>
        <fullName evidence="9">Response regulator</fullName>
    </submittedName>
</protein>
<evidence type="ECO:0000256" key="4">
    <source>
        <dbReference type="ARBA" id="ARBA00023125"/>
    </source>
</evidence>
<dbReference type="AlphaFoldDB" id="A0AAJ5ZIH7"/>
<evidence type="ECO:0000313" key="9">
    <source>
        <dbReference type="EMBL" id="WFG39362.1"/>
    </source>
</evidence>
<dbReference type="GO" id="GO:0005829">
    <property type="term" value="C:cytosol"/>
    <property type="evidence" value="ECO:0007669"/>
    <property type="project" value="TreeGrafter"/>
</dbReference>
<proteinExistence type="predicted"/>
<organism evidence="9 10">
    <name type="scientific">Candidatus Lucifugimonas marina</name>
    <dbReference type="NCBI Taxonomy" id="3038979"/>
    <lineage>
        <taxon>Bacteria</taxon>
        <taxon>Bacillati</taxon>
        <taxon>Chloroflexota</taxon>
        <taxon>Dehalococcoidia</taxon>
        <taxon>SAR202 cluster</taxon>
        <taxon>Candidatus Lucifugimonadales</taxon>
        <taxon>Candidatus Lucifugimonadaceae</taxon>
        <taxon>Candidatus Lucifugimonas</taxon>
    </lineage>
</organism>
<dbReference type="PANTHER" id="PTHR48111:SF1">
    <property type="entry name" value="TWO-COMPONENT RESPONSE REGULATOR ORR33"/>
    <property type="match status" value="1"/>
</dbReference>
<evidence type="ECO:0000313" key="10">
    <source>
        <dbReference type="Proteomes" id="UP001219901"/>
    </source>
</evidence>
<dbReference type="PANTHER" id="PTHR48111">
    <property type="entry name" value="REGULATOR OF RPOS"/>
    <property type="match status" value="1"/>
</dbReference>
<dbReference type="InterPro" id="IPR011006">
    <property type="entry name" value="CheY-like_superfamily"/>
</dbReference>
<evidence type="ECO:0000256" key="5">
    <source>
        <dbReference type="ARBA" id="ARBA00023163"/>
    </source>
</evidence>
<sequence>MPTILVVDDHEEIREALAEILEEEGHKILQAADGLQALEVVASSRPDVILLDIAMPGMDGLETLRRLKDQPESSNLPVIMVTAQGDRQNMVKAVQLGVRDYVTKPWEPGEVEMCVNWALKAASVVPNQDPPLLAQSA</sequence>
<dbReference type="GO" id="GO:0006355">
    <property type="term" value="P:regulation of DNA-templated transcription"/>
    <property type="evidence" value="ECO:0007669"/>
    <property type="project" value="TreeGrafter"/>
</dbReference>
<feature type="modified residue" description="4-aspartylphosphate" evidence="6">
    <location>
        <position position="52"/>
    </location>
</feature>
<feature type="domain" description="Response regulatory" evidence="7">
    <location>
        <begin position="3"/>
        <end position="119"/>
    </location>
</feature>
<dbReference type="EMBL" id="CP046147">
    <property type="protein sequence ID" value="WFG39362.1"/>
    <property type="molecule type" value="Genomic_DNA"/>
</dbReference>
<dbReference type="Proteomes" id="UP001219901">
    <property type="component" value="Chromosome"/>
</dbReference>
<reference evidence="9" key="2">
    <citation type="journal article" date="2023" name="Nat. Commun.">
        <title>Cultivation of marine bacteria of the SAR202 clade.</title>
        <authorList>
            <person name="Lim Y."/>
            <person name="Seo J.H."/>
            <person name="Giovannoni S.J."/>
            <person name="Kang I."/>
            <person name="Cho J.C."/>
        </authorList>
    </citation>
    <scope>NUCLEOTIDE SEQUENCE</scope>
    <source>
        <strain evidence="9">JH1073</strain>
    </source>
</reference>
<gene>
    <name evidence="8" type="ORF">GKO46_02330</name>
    <name evidence="9" type="ORF">GKO48_06930</name>
</gene>
<evidence type="ECO:0000259" key="7">
    <source>
        <dbReference type="PROSITE" id="PS50110"/>
    </source>
</evidence>
<dbReference type="SUPFAM" id="SSF52172">
    <property type="entry name" value="CheY-like"/>
    <property type="match status" value="1"/>
</dbReference>
<keyword evidence="5" id="KW-0804">Transcription</keyword>
<evidence type="ECO:0000313" key="11">
    <source>
        <dbReference type="Proteomes" id="UP001321249"/>
    </source>
</evidence>
<keyword evidence="2" id="KW-0902">Two-component regulatory system</keyword>
<evidence type="ECO:0000256" key="6">
    <source>
        <dbReference type="PROSITE-ProRule" id="PRU00169"/>
    </source>
</evidence>
<keyword evidence="4" id="KW-0238">DNA-binding</keyword>
<dbReference type="Gene3D" id="3.40.50.2300">
    <property type="match status" value="1"/>
</dbReference>
<name>A0AAJ5ZIH7_9CHLR</name>
<dbReference type="Proteomes" id="UP001321249">
    <property type="component" value="Unassembled WGS sequence"/>
</dbReference>
<dbReference type="PROSITE" id="PS50110">
    <property type="entry name" value="RESPONSE_REGULATORY"/>
    <property type="match status" value="1"/>
</dbReference>
<accession>A0AAJ5ZIH7</accession>
<dbReference type="RefSeq" id="WP_342822975.1">
    <property type="nucleotide sequence ID" value="NZ_CP046146.1"/>
</dbReference>
<evidence type="ECO:0000256" key="1">
    <source>
        <dbReference type="ARBA" id="ARBA00022553"/>
    </source>
</evidence>